<proteinExistence type="predicted"/>
<evidence type="ECO:0000313" key="2">
    <source>
        <dbReference type="Proteomes" id="UP000314294"/>
    </source>
</evidence>
<keyword evidence="2" id="KW-1185">Reference proteome</keyword>
<dbReference type="EMBL" id="SRLO01001749">
    <property type="protein sequence ID" value="TNN35554.1"/>
    <property type="molecule type" value="Genomic_DNA"/>
</dbReference>
<reference evidence="1 2" key="1">
    <citation type="submission" date="2019-03" db="EMBL/GenBank/DDBJ databases">
        <title>First draft genome of Liparis tanakae, snailfish: a comprehensive survey of snailfish specific genes.</title>
        <authorList>
            <person name="Kim W."/>
            <person name="Song I."/>
            <person name="Jeong J.-H."/>
            <person name="Kim D."/>
            <person name="Kim S."/>
            <person name="Ryu S."/>
            <person name="Song J.Y."/>
            <person name="Lee S.K."/>
        </authorList>
    </citation>
    <scope>NUCLEOTIDE SEQUENCE [LARGE SCALE GENOMIC DNA]</scope>
    <source>
        <tissue evidence="1">Muscle</tissue>
    </source>
</reference>
<dbReference type="AlphaFoldDB" id="A0A4Z2F4D6"/>
<evidence type="ECO:0000313" key="1">
    <source>
        <dbReference type="EMBL" id="TNN35554.1"/>
    </source>
</evidence>
<organism evidence="1 2">
    <name type="scientific">Liparis tanakae</name>
    <name type="common">Tanaka's snailfish</name>
    <dbReference type="NCBI Taxonomy" id="230148"/>
    <lineage>
        <taxon>Eukaryota</taxon>
        <taxon>Metazoa</taxon>
        <taxon>Chordata</taxon>
        <taxon>Craniata</taxon>
        <taxon>Vertebrata</taxon>
        <taxon>Euteleostomi</taxon>
        <taxon>Actinopterygii</taxon>
        <taxon>Neopterygii</taxon>
        <taxon>Teleostei</taxon>
        <taxon>Neoteleostei</taxon>
        <taxon>Acanthomorphata</taxon>
        <taxon>Eupercaria</taxon>
        <taxon>Perciformes</taxon>
        <taxon>Cottioidei</taxon>
        <taxon>Cottales</taxon>
        <taxon>Liparidae</taxon>
        <taxon>Liparis</taxon>
    </lineage>
</organism>
<comment type="caution">
    <text evidence="1">The sequence shown here is derived from an EMBL/GenBank/DDBJ whole genome shotgun (WGS) entry which is preliminary data.</text>
</comment>
<name>A0A4Z2F4D6_9TELE</name>
<dbReference type="Proteomes" id="UP000314294">
    <property type="component" value="Unassembled WGS sequence"/>
</dbReference>
<accession>A0A4Z2F4D6</accession>
<sequence length="76" mass="8454">MDCLWSSVTSSCGQMRSQVSSGRKSGALQEVPVTLTSSTIVHRLNGLFSRPLFLFPLQAADWFTRHLEATMSNDTY</sequence>
<gene>
    <name evidence="1" type="ORF">EYF80_054278</name>
</gene>
<protein>
    <submittedName>
        <fullName evidence="1">Uncharacterized protein</fullName>
    </submittedName>
</protein>